<dbReference type="Proteomes" id="UP001501251">
    <property type="component" value="Unassembled WGS sequence"/>
</dbReference>
<proteinExistence type="predicted"/>
<evidence type="ECO:0000313" key="5">
    <source>
        <dbReference type="Proteomes" id="UP001501251"/>
    </source>
</evidence>
<dbReference type="InterPro" id="IPR036412">
    <property type="entry name" value="HAD-like_sf"/>
</dbReference>
<dbReference type="Gene3D" id="1.10.150.520">
    <property type="match status" value="1"/>
</dbReference>
<organism evidence="4 5">
    <name type="scientific">Streptosporangium oxazolinicum</name>
    <dbReference type="NCBI Taxonomy" id="909287"/>
    <lineage>
        <taxon>Bacteria</taxon>
        <taxon>Bacillati</taxon>
        <taxon>Actinomycetota</taxon>
        <taxon>Actinomycetes</taxon>
        <taxon>Streptosporangiales</taxon>
        <taxon>Streptosporangiaceae</taxon>
        <taxon>Streptosporangium</taxon>
    </lineage>
</organism>
<dbReference type="SFLD" id="SFLDG01129">
    <property type="entry name" value="C1.5:_HAD__Beta-PGM__Phosphata"/>
    <property type="match status" value="1"/>
</dbReference>
<dbReference type="Pfam" id="PF00702">
    <property type="entry name" value="Hydrolase"/>
    <property type="match status" value="1"/>
</dbReference>
<keyword evidence="3" id="KW-0460">Magnesium</keyword>
<evidence type="ECO:0000256" key="2">
    <source>
        <dbReference type="ARBA" id="ARBA00022801"/>
    </source>
</evidence>
<gene>
    <name evidence="4" type="ORF">GCM10022252_73290</name>
</gene>
<protein>
    <recommendedName>
        <fullName evidence="6">HAD family hydrolase</fullName>
    </recommendedName>
</protein>
<evidence type="ECO:0000313" key="4">
    <source>
        <dbReference type="EMBL" id="GAA4208311.1"/>
    </source>
</evidence>
<evidence type="ECO:0000256" key="1">
    <source>
        <dbReference type="ARBA" id="ARBA00001946"/>
    </source>
</evidence>
<evidence type="ECO:0008006" key="6">
    <source>
        <dbReference type="Google" id="ProtNLM"/>
    </source>
</evidence>
<dbReference type="SUPFAM" id="SSF56784">
    <property type="entry name" value="HAD-like"/>
    <property type="match status" value="1"/>
</dbReference>
<dbReference type="Gene3D" id="3.40.50.1000">
    <property type="entry name" value="HAD superfamily/HAD-like"/>
    <property type="match status" value="1"/>
</dbReference>
<comment type="cofactor">
    <cofactor evidence="1">
        <name>Mg(2+)</name>
        <dbReference type="ChEBI" id="CHEBI:18420"/>
    </cofactor>
</comment>
<dbReference type="EMBL" id="BAABAQ010000018">
    <property type="protein sequence ID" value="GAA4208311.1"/>
    <property type="molecule type" value="Genomic_DNA"/>
</dbReference>
<accession>A0ABP8BJJ4</accession>
<sequence length="218" mass="24166">MIVQRLALFDLDNTLVNLDEVFQAWAAEFADGYGLERAAVDWLIALDQAGYPHREVFFAKVVERFALTESVEELWGRYRKRMPYLVHCRPDVMDGLARLRAFGWKVAIVTNGTADNQLGKIQRTRPAEAADACVFSGLEGIRKPDTGLFKVAARRCGVTLEGGGWMVGDHLVADIGGGQAAGLRTIWIDRGTWGGHDHSADHVVTDLLQAMEILLSER</sequence>
<dbReference type="InterPro" id="IPR051400">
    <property type="entry name" value="HAD-like_hydrolase"/>
</dbReference>
<dbReference type="NCBIfam" id="TIGR01549">
    <property type="entry name" value="HAD-SF-IA-v1"/>
    <property type="match status" value="1"/>
</dbReference>
<dbReference type="PRINTS" id="PR00413">
    <property type="entry name" value="HADHALOGNASE"/>
</dbReference>
<dbReference type="RefSeq" id="WP_344922898.1">
    <property type="nucleotide sequence ID" value="NZ_BAABAQ010000018.1"/>
</dbReference>
<dbReference type="InterPro" id="IPR023214">
    <property type="entry name" value="HAD_sf"/>
</dbReference>
<reference evidence="5" key="1">
    <citation type="journal article" date="2019" name="Int. J. Syst. Evol. Microbiol.">
        <title>The Global Catalogue of Microorganisms (GCM) 10K type strain sequencing project: providing services to taxonomists for standard genome sequencing and annotation.</title>
        <authorList>
            <consortium name="The Broad Institute Genomics Platform"/>
            <consortium name="The Broad Institute Genome Sequencing Center for Infectious Disease"/>
            <person name="Wu L."/>
            <person name="Ma J."/>
        </authorList>
    </citation>
    <scope>NUCLEOTIDE SEQUENCE [LARGE SCALE GENOMIC DNA]</scope>
    <source>
        <strain evidence="5">JCM 17388</strain>
    </source>
</reference>
<comment type="caution">
    <text evidence="4">The sequence shown here is derived from an EMBL/GenBank/DDBJ whole genome shotgun (WGS) entry which is preliminary data.</text>
</comment>
<keyword evidence="2" id="KW-0378">Hydrolase</keyword>
<dbReference type="SFLD" id="SFLDS00003">
    <property type="entry name" value="Haloacid_Dehalogenase"/>
    <property type="match status" value="1"/>
</dbReference>
<name>A0ABP8BJJ4_9ACTN</name>
<dbReference type="InterPro" id="IPR006439">
    <property type="entry name" value="HAD-SF_hydro_IA"/>
</dbReference>
<dbReference type="PANTHER" id="PTHR46470">
    <property type="entry name" value="N-ACYLNEURAMINATE-9-PHOSPHATASE"/>
    <property type="match status" value="1"/>
</dbReference>
<evidence type="ECO:0000256" key="3">
    <source>
        <dbReference type="ARBA" id="ARBA00022842"/>
    </source>
</evidence>
<keyword evidence="5" id="KW-1185">Reference proteome</keyword>